<organism evidence="6 7">
    <name type="scientific">Bordetella genomosp. 9</name>
    <dbReference type="NCBI Taxonomy" id="1416803"/>
    <lineage>
        <taxon>Bacteria</taxon>
        <taxon>Pseudomonadati</taxon>
        <taxon>Pseudomonadota</taxon>
        <taxon>Betaproteobacteria</taxon>
        <taxon>Burkholderiales</taxon>
        <taxon>Alcaligenaceae</taxon>
        <taxon>Bordetella</taxon>
    </lineage>
</organism>
<evidence type="ECO:0000313" key="7">
    <source>
        <dbReference type="Proteomes" id="UP000194139"/>
    </source>
</evidence>
<feature type="coiled-coil region" evidence="1">
    <location>
        <begin position="127"/>
        <end position="177"/>
    </location>
</feature>
<feature type="domain" description="Multidrug resistance protein MdtA-like barrel-sandwich hybrid" evidence="4">
    <location>
        <begin position="87"/>
        <end position="281"/>
    </location>
</feature>
<evidence type="ECO:0000256" key="2">
    <source>
        <dbReference type="SAM" id="MobiDB-lite"/>
    </source>
</evidence>
<evidence type="ECO:0000259" key="4">
    <source>
        <dbReference type="Pfam" id="PF25917"/>
    </source>
</evidence>
<dbReference type="Proteomes" id="UP000194139">
    <property type="component" value="Chromosome"/>
</dbReference>
<keyword evidence="3" id="KW-0812">Transmembrane</keyword>
<feature type="transmembrane region" description="Helical" evidence="3">
    <location>
        <begin position="48"/>
        <end position="70"/>
    </location>
</feature>
<proteinExistence type="predicted"/>
<keyword evidence="3" id="KW-0472">Membrane</keyword>
<feature type="compositionally biased region" description="Low complexity" evidence="2">
    <location>
        <begin position="1"/>
        <end position="40"/>
    </location>
</feature>
<dbReference type="RefSeq" id="WP_086072460.1">
    <property type="nucleotide sequence ID" value="NZ_CP021109.1"/>
</dbReference>
<dbReference type="AlphaFoldDB" id="A0A1W6Z0V7"/>
<dbReference type="Pfam" id="PF25954">
    <property type="entry name" value="Beta-barrel_RND_2"/>
    <property type="match status" value="1"/>
</dbReference>
<evidence type="ECO:0000259" key="5">
    <source>
        <dbReference type="Pfam" id="PF25954"/>
    </source>
</evidence>
<dbReference type="InterPro" id="IPR058625">
    <property type="entry name" value="MdtA-like_BSH"/>
</dbReference>
<dbReference type="PANTHER" id="PTHR30386:SF24">
    <property type="entry name" value="MULTIDRUG RESISTANCE EFFLUX PUMP"/>
    <property type="match status" value="1"/>
</dbReference>
<keyword evidence="3" id="KW-1133">Transmembrane helix</keyword>
<dbReference type="InterPro" id="IPR050739">
    <property type="entry name" value="MFP"/>
</dbReference>
<evidence type="ECO:0000256" key="1">
    <source>
        <dbReference type="SAM" id="Coils"/>
    </source>
</evidence>
<name>A0A1W6Z0V7_9BORD</name>
<dbReference type="Gene3D" id="1.10.287.470">
    <property type="entry name" value="Helix hairpin bin"/>
    <property type="match status" value="1"/>
</dbReference>
<dbReference type="EMBL" id="CP021109">
    <property type="protein sequence ID" value="ARP86759.1"/>
    <property type="molecule type" value="Genomic_DNA"/>
</dbReference>
<reference evidence="6 7" key="1">
    <citation type="submission" date="2017-05" db="EMBL/GenBank/DDBJ databases">
        <title>Complete and WGS of Bordetella genogroups.</title>
        <authorList>
            <person name="Spilker T."/>
            <person name="LiPuma J."/>
        </authorList>
    </citation>
    <scope>NUCLEOTIDE SEQUENCE [LARGE SCALE GENOMIC DNA]</scope>
    <source>
        <strain evidence="6 7">AU17164</strain>
    </source>
</reference>
<dbReference type="Gene3D" id="2.40.30.170">
    <property type="match status" value="1"/>
</dbReference>
<accession>A0A1W6Z0V7</accession>
<feature type="region of interest" description="Disordered" evidence="2">
    <location>
        <begin position="1"/>
        <end position="42"/>
    </location>
</feature>
<evidence type="ECO:0000256" key="3">
    <source>
        <dbReference type="SAM" id="Phobius"/>
    </source>
</evidence>
<dbReference type="PANTHER" id="PTHR30386">
    <property type="entry name" value="MEMBRANE FUSION SUBUNIT OF EMRAB-TOLC MULTIDRUG EFFLUX PUMP"/>
    <property type="match status" value="1"/>
</dbReference>
<feature type="domain" description="CusB-like beta-barrel" evidence="5">
    <location>
        <begin position="288"/>
        <end position="331"/>
    </location>
</feature>
<dbReference type="SUPFAM" id="SSF111369">
    <property type="entry name" value="HlyD-like secretion proteins"/>
    <property type="match status" value="2"/>
</dbReference>
<keyword evidence="1" id="KW-0175">Coiled coil</keyword>
<protein>
    <submittedName>
        <fullName evidence="6">Multidrug ABC transporter permease</fullName>
    </submittedName>
</protein>
<gene>
    <name evidence="6" type="ORF">CAL13_11485</name>
</gene>
<evidence type="ECO:0000313" key="6">
    <source>
        <dbReference type="EMBL" id="ARP86759.1"/>
    </source>
</evidence>
<dbReference type="Gene3D" id="2.40.50.100">
    <property type="match status" value="1"/>
</dbReference>
<feature type="coiled-coil region" evidence="1">
    <location>
        <begin position="214"/>
        <end position="248"/>
    </location>
</feature>
<sequence>MSASPGSLSSSSPSATGAAASAVTHPGAVPGKPAGPASAGTPRSRRRLFVLGAGLAALIAALAWGAHWWLVGRFIESTDDAYLQADSVTVAPKVSGYVTQVYVADNQAVQPGDPLVRLDDRQYRAALDQAQATIAAREADIARARAEIEQQNANVAQAEAQARVARLNAQHAQAEVQRYRPLAATGAETSERLANLTNQRDQALATQAANEAAVRAARAQIAVSTAQIAQAEAQLAAARASARQASLDLQDTVVRATLAGTVGDRTVRVGQFVQPGTRMMTLVPVQDVYLEANFKETQIGRMRAGQPVTLHVDALPGADLHGVVDSFAPGTGAQFALLPPENATGNFTKIVQRVPVRIRVQADARTRALLLPGLSVTAEVDTRNG</sequence>
<dbReference type="GO" id="GO:0055085">
    <property type="term" value="P:transmembrane transport"/>
    <property type="evidence" value="ECO:0007669"/>
    <property type="project" value="InterPro"/>
</dbReference>
<keyword evidence="7" id="KW-1185">Reference proteome</keyword>
<dbReference type="Pfam" id="PF25917">
    <property type="entry name" value="BSH_RND"/>
    <property type="match status" value="1"/>
</dbReference>
<dbReference type="InterPro" id="IPR058792">
    <property type="entry name" value="Beta-barrel_RND_2"/>
</dbReference>